<feature type="transmembrane region" description="Helical" evidence="7">
    <location>
        <begin position="418"/>
        <end position="436"/>
    </location>
</feature>
<evidence type="ECO:0000256" key="6">
    <source>
        <dbReference type="ARBA" id="ARBA00023136"/>
    </source>
</evidence>
<dbReference type="GO" id="GO:0005886">
    <property type="term" value="C:plasma membrane"/>
    <property type="evidence" value="ECO:0007669"/>
    <property type="project" value="UniProtKB-SubCell"/>
</dbReference>
<dbReference type="InterPro" id="IPR020846">
    <property type="entry name" value="MFS_dom"/>
</dbReference>
<gene>
    <name evidence="9" type="ORF">HNR68_002293</name>
</gene>
<protein>
    <submittedName>
        <fullName evidence="9">MFS family permease</fullName>
    </submittedName>
</protein>
<evidence type="ECO:0000256" key="7">
    <source>
        <dbReference type="SAM" id="Phobius"/>
    </source>
</evidence>
<keyword evidence="6 7" id="KW-0472">Membrane</keyword>
<feature type="transmembrane region" description="Helical" evidence="7">
    <location>
        <begin position="21"/>
        <end position="49"/>
    </location>
</feature>
<dbReference type="Gene3D" id="1.20.1250.20">
    <property type="entry name" value="MFS general substrate transporter like domains"/>
    <property type="match status" value="2"/>
</dbReference>
<feature type="transmembrane region" description="Helical" evidence="7">
    <location>
        <begin position="318"/>
        <end position="337"/>
    </location>
</feature>
<evidence type="ECO:0000256" key="5">
    <source>
        <dbReference type="ARBA" id="ARBA00022989"/>
    </source>
</evidence>
<accession>A0A853AMZ7</accession>
<dbReference type="GO" id="GO:0022857">
    <property type="term" value="F:transmembrane transporter activity"/>
    <property type="evidence" value="ECO:0007669"/>
    <property type="project" value="InterPro"/>
</dbReference>
<feature type="transmembrane region" description="Helical" evidence="7">
    <location>
        <begin position="93"/>
        <end position="111"/>
    </location>
</feature>
<keyword evidence="2" id="KW-0813">Transport</keyword>
<keyword evidence="3" id="KW-1003">Cell membrane</keyword>
<proteinExistence type="predicted"/>
<dbReference type="PANTHER" id="PTHR43045:SF4">
    <property type="entry name" value="TRANSPORTER YDFJ-RELATED"/>
    <property type="match status" value="1"/>
</dbReference>
<feature type="transmembrane region" description="Helical" evidence="7">
    <location>
        <begin position="158"/>
        <end position="185"/>
    </location>
</feature>
<keyword evidence="5 7" id="KW-1133">Transmembrane helix</keyword>
<feature type="transmembrane region" description="Helical" evidence="7">
    <location>
        <begin position="197"/>
        <end position="217"/>
    </location>
</feature>
<evidence type="ECO:0000256" key="4">
    <source>
        <dbReference type="ARBA" id="ARBA00022692"/>
    </source>
</evidence>
<dbReference type="InterPro" id="IPR005829">
    <property type="entry name" value="Sugar_transporter_CS"/>
</dbReference>
<comment type="subcellular location">
    <subcellularLocation>
        <location evidence="1">Cell membrane</location>
        <topology evidence="1">Multi-pass membrane protein</topology>
    </subcellularLocation>
</comment>
<feature type="domain" description="Major facilitator superfamily (MFS) profile" evidence="8">
    <location>
        <begin position="20"/>
        <end position="442"/>
    </location>
</feature>
<dbReference type="SUPFAM" id="SSF103473">
    <property type="entry name" value="MFS general substrate transporter"/>
    <property type="match status" value="1"/>
</dbReference>
<organism evidence="9 10">
    <name type="scientific">Saccharopolyspora hordei</name>
    <dbReference type="NCBI Taxonomy" id="1838"/>
    <lineage>
        <taxon>Bacteria</taxon>
        <taxon>Bacillati</taxon>
        <taxon>Actinomycetota</taxon>
        <taxon>Actinomycetes</taxon>
        <taxon>Pseudonocardiales</taxon>
        <taxon>Pseudonocardiaceae</taxon>
        <taxon>Saccharopolyspora</taxon>
    </lineage>
</organism>
<evidence type="ECO:0000256" key="2">
    <source>
        <dbReference type="ARBA" id="ARBA00022448"/>
    </source>
</evidence>
<dbReference type="Pfam" id="PF07690">
    <property type="entry name" value="MFS_1"/>
    <property type="match status" value="1"/>
</dbReference>
<dbReference type="PANTHER" id="PTHR43045">
    <property type="entry name" value="SHIKIMATE TRANSPORTER"/>
    <property type="match status" value="1"/>
</dbReference>
<evidence type="ECO:0000313" key="10">
    <source>
        <dbReference type="Proteomes" id="UP000587002"/>
    </source>
</evidence>
<dbReference type="PROSITE" id="PS00217">
    <property type="entry name" value="SUGAR_TRANSPORT_2"/>
    <property type="match status" value="1"/>
</dbReference>
<keyword evidence="4 7" id="KW-0812">Transmembrane</keyword>
<feature type="transmembrane region" description="Helical" evidence="7">
    <location>
        <begin position="117"/>
        <end position="137"/>
    </location>
</feature>
<feature type="transmembrane region" description="Helical" evidence="7">
    <location>
        <begin position="255"/>
        <end position="281"/>
    </location>
</feature>
<feature type="transmembrane region" description="Helical" evidence="7">
    <location>
        <begin position="389"/>
        <end position="406"/>
    </location>
</feature>
<dbReference type="InterPro" id="IPR011701">
    <property type="entry name" value="MFS"/>
</dbReference>
<dbReference type="PROSITE" id="PS50850">
    <property type="entry name" value="MFS"/>
    <property type="match status" value="1"/>
</dbReference>
<dbReference type="RefSeq" id="WP_179720302.1">
    <property type="nucleotide sequence ID" value="NZ_BAABFH010000001.1"/>
</dbReference>
<feature type="transmembrane region" description="Helical" evidence="7">
    <location>
        <begin position="61"/>
        <end position="81"/>
    </location>
</feature>
<keyword evidence="10" id="KW-1185">Reference proteome</keyword>
<dbReference type="EMBL" id="JACCFJ010000001">
    <property type="protein sequence ID" value="NYI83663.1"/>
    <property type="molecule type" value="Genomic_DNA"/>
</dbReference>
<dbReference type="AlphaFoldDB" id="A0A853AMZ7"/>
<dbReference type="Proteomes" id="UP000587002">
    <property type="component" value="Unassembled WGS sequence"/>
</dbReference>
<sequence length="452" mass="47973">MATTSLDPSRQRLSPPARRAVKGACFGFFVDYFDIYLPIVALTPAIAYFQPPHTAPAVAATLSYVTLALTLIGRPLGAIVFGRIADVAGRRRATLVAVGGAGTCTLLMALLPGYATIGWLAIVLVLLLRFVGGVFMGGEYSSANPLAMEASPRHLRGLVGGLIAAAYPLGYIAISLVVALTFQFAPAGDLDSAYVQWGWRIPFFVGAGLSAWFLLYFRQVEESAAFKQVQRTSAQRTSPLRQLLTGEHRRKLLQVLLMMTGMWFTVQATLSATPALLSAVIGLPSSAVNTGLLVANVFVAAGYLVMAQLGQRFGRRRMLVLSGVWTVVLVPLVFAAMVRSATAAAADGGSVLPTMVWATLALVLTVSPWGIVSTYIIERFATGVRASGYGIGYSLAVIVPGFYAFYMIGLANLMPYEYTPIVLIVLGGALAAIGALRGPETRDVDLSTAEPA</sequence>
<evidence type="ECO:0000259" key="8">
    <source>
        <dbReference type="PROSITE" id="PS50850"/>
    </source>
</evidence>
<comment type="caution">
    <text evidence="9">The sequence shown here is derived from an EMBL/GenBank/DDBJ whole genome shotgun (WGS) entry which is preliminary data.</text>
</comment>
<evidence type="ECO:0000313" key="9">
    <source>
        <dbReference type="EMBL" id="NYI83663.1"/>
    </source>
</evidence>
<dbReference type="InterPro" id="IPR036259">
    <property type="entry name" value="MFS_trans_sf"/>
</dbReference>
<feature type="transmembrane region" description="Helical" evidence="7">
    <location>
        <begin position="287"/>
        <end position="306"/>
    </location>
</feature>
<feature type="transmembrane region" description="Helical" evidence="7">
    <location>
        <begin position="357"/>
        <end position="377"/>
    </location>
</feature>
<evidence type="ECO:0000256" key="3">
    <source>
        <dbReference type="ARBA" id="ARBA00022475"/>
    </source>
</evidence>
<name>A0A853AMZ7_9PSEU</name>
<evidence type="ECO:0000256" key="1">
    <source>
        <dbReference type="ARBA" id="ARBA00004651"/>
    </source>
</evidence>
<reference evidence="9 10" key="1">
    <citation type="submission" date="2020-07" db="EMBL/GenBank/DDBJ databases">
        <title>Sequencing the genomes of 1000 actinobacteria strains.</title>
        <authorList>
            <person name="Klenk H.-P."/>
        </authorList>
    </citation>
    <scope>NUCLEOTIDE SEQUENCE [LARGE SCALE GENOMIC DNA]</scope>
    <source>
        <strain evidence="9 10">DSM 44065</strain>
    </source>
</reference>